<evidence type="ECO:0000313" key="2">
    <source>
        <dbReference type="Proteomes" id="UP000077885"/>
    </source>
</evidence>
<keyword evidence="2" id="KW-1185">Reference proteome</keyword>
<dbReference type="EMBL" id="LXSL01000011">
    <property type="protein sequence ID" value="OAM31252.1"/>
    <property type="molecule type" value="Genomic_DNA"/>
</dbReference>
<gene>
    <name evidence="1" type="ORF">A7P95_01830</name>
</gene>
<accession>A0A1A9S2Z2</accession>
<comment type="caution">
    <text evidence="1">The sequence shown here is derived from an EMBL/GenBank/DDBJ whole genome shotgun (WGS) entry which is preliminary data.</text>
</comment>
<dbReference type="Pfam" id="PF13591">
    <property type="entry name" value="MerR_2"/>
    <property type="match status" value="1"/>
</dbReference>
<dbReference type="Gene3D" id="1.10.1660.10">
    <property type="match status" value="1"/>
</dbReference>
<protein>
    <submittedName>
        <fullName evidence="1">MerR family transcriptional regulator</fullName>
    </submittedName>
</protein>
<sequence length="97" mass="10889">MNREPDIQLSFQEIVRACDGDADWVVNVIEEEIVSVQGSPQQAGFSGWQLARIRRARRISRDFEASVPATALILQLLDELETLRKGRVGGTNRDLPL</sequence>
<dbReference type="AlphaFoldDB" id="A0A1A9S2Z2"/>
<evidence type="ECO:0000313" key="1">
    <source>
        <dbReference type="EMBL" id="OAM31252.1"/>
    </source>
</evidence>
<proteinExistence type="predicted"/>
<dbReference type="STRING" id="1795827.A7P95_01830"/>
<organism evidence="1 2">
    <name type="scientific">Eikenella longinqua</name>
    <dbReference type="NCBI Taxonomy" id="1795827"/>
    <lineage>
        <taxon>Bacteria</taxon>
        <taxon>Pseudomonadati</taxon>
        <taxon>Pseudomonadota</taxon>
        <taxon>Betaproteobacteria</taxon>
        <taxon>Neisseriales</taxon>
        <taxon>Neisseriaceae</taxon>
        <taxon>Eikenella</taxon>
    </lineage>
</organism>
<dbReference type="RefSeq" id="WP_067590220.1">
    <property type="nucleotide sequence ID" value="NZ_LXSL01000011.1"/>
</dbReference>
<dbReference type="Proteomes" id="UP000077885">
    <property type="component" value="Unassembled WGS sequence"/>
</dbReference>
<reference evidence="2" key="1">
    <citation type="submission" date="2016-05" db="EMBL/GenBank/DDBJ databases">
        <title>Draft genome of Corynebacterium afermentans subsp. afermentans LCDC 88199T.</title>
        <authorList>
            <person name="Bernier A.-M."/>
            <person name="Bernard K."/>
        </authorList>
    </citation>
    <scope>NUCLEOTIDE SEQUENCE [LARGE SCALE GENOMIC DNA]</scope>
    <source>
        <strain evidence="2">NML02-A-017</strain>
    </source>
</reference>
<name>A0A1A9S2Z2_9NEIS</name>